<dbReference type="InterPro" id="IPR001214">
    <property type="entry name" value="SET_dom"/>
</dbReference>
<dbReference type="Proteomes" id="UP000054097">
    <property type="component" value="Unassembled WGS sequence"/>
</dbReference>
<dbReference type="STRING" id="933852.A0A0C3B309"/>
<dbReference type="PROSITE" id="PS50280">
    <property type="entry name" value="SET"/>
    <property type="match status" value="1"/>
</dbReference>
<evidence type="ECO:0000313" key="3">
    <source>
        <dbReference type="Proteomes" id="UP000054097"/>
    </source>
</evidence>
<evidence type="ECO:0000313" key="2">
    <source>
        <dbReference type="EMBL" id="KIM31215.1"/>
    </source>
</evidence>
<dbReference type="CDD" id="cd10524">
    <property type="entry name" value="SET_Suv4-20-like"/>
    <property type="match status" value="1"/>
</dbReference>
<dbReference type="Pfam" id="PF00856">
    <property type="entry name" value="SET"/>
    <property type="match status" value="1"/>
</dbReference>
<accession>A0A0C3B309</accession>
<reference evidence="2 3" key="1">
    <citation type="submission" date="2014-04" db="EMBL/GenBank/DDBJ databases">
        <authorList>
            <consortium name="DOE Joint Genome Institute"/>
            <person name="Kuo A."/>
            <person name="Zuccaro A."/>
            <person name="Kohler A."/>
            <person name="Nagy L.G."/>
            <person name="Floudas D."/>
            <person name="Copeland A."/>
            <person name="Barry K.W."/>
            <person name="Cichocki N."/>
            <person name="Veneault-Fourrey C."/>
            <person name="LaButti K."/>
            <person name="Lindquist E.A."/>
            <person name="Lipzen A."/>
            <person name="Lundell T."/>
            <person name="Morin E."/>
            <person name="Murat C."/>
            <person name="Sun H."/>
            <person name="Tunlid A."/>
            <person name="Henrissat B."/>
            <person name="Grigoriev I.V."/>
            <person name="Hibbett D.S."/>
            <person name="Martin F."/>
            <person name="Nordberg H.P."/>
            <person name="Cantor M.N."/>
            <person name="Hua S.X."/>
        </authorList>
    </citation>
    <scope>NUCLEOTIDE SEQUENCE [LARGE SCALE GENOMIC DNA]</scope>
    <source>
        <strain evidence="2 3">MAFF 305830</strain>
    </source>
</reference>
<protein>
    <recommendedName>
        <fullName evidence="1">SET domain-containing protein</fullName>
    </recommendedName>
</protein>
<dbReference type="HOGENOM" id="CLU_1129666_0_0_1"/>
<sequence>MGIVDDVIVHILLNRKEKPGQSFPIVPTRFVSSHEHLIDHITPETATELSKLAGFLSNKGKEFGSSLNLYETNLQEKILPFIKDRELLSILKSDEFQRSFQRYTLLRNSDRIWYSGVKFQGRPQYEACIRAKQNIAKDTLIWELCGVLSSDPAGESYSTIIPHPSQFPTEKERARWMVGPARLCNHSCRPNAILRAIPAQPAFIVQVTRPLLIGDEITISYGKDFWAGNCLCARCRPETLIYLETV</sequence>
<evidence type="ECO:0000259" key="1">
    <source>
        <dbReference type="PROSITE" id="PS50280"/>
    </source>
</evidence>
<keyword evidence="3" id="KW-1185">Reference proteome</keyword>
<name>A0A0C3B309_SERVB</name>
<dbReference type="EMBL" id="KN824282">
    <property type="protein sequence ID" value="KIM31215.1"/>
    <property type="molecule type" value="Genomic_DNA"/>
</dbReference>
<feature type="domain" description="SET" evidence="1">
    <location>
        <begin position="108"/>
        <end position="222"/>
    </location>
</feature>
<reference evidence="3" key="2">
    <citation type="submission" date="2015-01" db="EMBL/GenBank/DDBJ databases">
        <title>Evolutionary Origins and Diversification of the Mycorrhizal Mutualists.</title>
        <authorList>
            <consortium name="DOE Joint Genome Institute"/>
            <consortium name="Mycorrhizal Genomics Consortium"/>
            <person name="Kohler A."/>
            <person name="Kuo A."/>
            <person name="Nagy L.G."/>
            <person name="Floudas D."/>
            <person name="Copeland A."/>
            <person name="Barry K.W."/>
            <person name="Cichocki N."/>
            <person name="Veneault-Fourrey C."/>
            <person name="LaButti K."/>
            <person name="Lindquist E.A."/>
            <person name="Lipzen A."/>
            <person name="Lundell T."/>
            <person name="Morin E."/>
            <person name="Murat C."/>
            <person name="Riley R."/>
            <person name="Ohm R."/>
            <person name="Sun H."/>
            <person name="Tunlid A."/>
            <person name="Henrissat B."/>
            <person name="Grigoriev I.V."/>
            <person name="Hibbett D.S."/>
            <person name="Martin F."/>
        </authorList>
    </citation>
    <scope>NUCLEOTIDE SEQUENCE [LARGE SCALE GENOMIC DNA]</scope>
    <source>
        <strain evidence="3">MAFF 305830</strain>
    </source>
</reference>
<dbReference type="Gene3D" id="2.170.270.10">
    <property type="entry name" value="SET domain"/>
    <property type="match status" value="1"/>
</dbReference>
<dbReference type="InterPro" id="IPR046341">
    <property type="entry name" value="SET_dom_sf"/>
</dbReference>
<dbReference type="SUPFAM" id="SSF82199">
    <property type="entry name" value="SET domain"/>
    <property type="match status" value="1"/>
</dbReference>
<gene>
    <name evidence="2" type="ORF">M408DRAFT_255701</name>
</gene>
<dbReference type="OrthoDB" id="3265353at2759"/>
<dbReference type="SMART" id="SM00317">
    <property type="entry name" value="SET"/>
    <property type="match status" value="1"/>
</dbReference>
<dbReference type="AlphaFoldDB" id="A0A0C3B309"/>
<organism evidence="2 3">
    <name type="scientific">Serendipita vermifera MAFF 305830</name>
    <dbReference type="NCBI Taxonomy" id="933852"/>
    <lineage>
        <taxon>Eukaryota</taxon>
        <taxon>Fungi</taxon>
        <taxon>Dikarya</taxon>
        <taxon>Basidiomycota</taxon>
        <taxon>Agaricomycotina</taxon>
        <taxon>Agaricomycetes</taxon>
        <taxon>Sebacinales</taxon>
        <taxon>Serendipitaceae</taxon>
        <taxon>Serendipita</taxon>
    </lineage>
</organism>
<proteinExistence type="predicted"/>